<dbReference type="Proteomes" id="UP000261212">
    <property type="component" value="Unassembled WGS sequence"/>
</dbReference>
<evidence type="ECO:0008006" key="3">
    <source>
        <dbReference type="Google" id="ProtNLM"/>
    </source>
</evidence>
<proteinExistence type="predicted"/>
<dbReference type="EMBL" id="QUSM01000005">
    <property type="protein sequence ID" value="RGD73556.1"/>
    <property type="molecule type" value="Genomic_DNA"/>
</dbReference>
<accession>A0A3E3DWT8</accession>
<dbReference type="RefSeq" id="WP_117532556.1">
    <property type="nucleotide sequence ID" value="NZ_QUSM01000005.1"/>
</dbReference>
<gene>
    <name evidence="1" type="ORF">DW687_09360</name>
</gene>
<evidence type="ECO:0000313" key="1">
    <source>
        <dbReference type="EMBL" id="RGD73556.1"/>
    </source>
</evidence>
<name>A0A3E3DWT8_9FIRM</name>
<protein>
    <recommendedName>
        <fullName evidence="3">Preprotein translocase subunit SecB</fullName>
    </recommendedName>
</protein>
<organism evidence="1 2">
    <name type="scientific">Anaerofustis stercorihominis</name>
    <dbReference type="NCBI Taxonomy" id="214853"/>
    <lineage>
        <taxon>Bacteria</taxon>
        <taxon>Bacillati</taxon>
        <taxon>Bacillota</taxon>
        <taxon>Clostridia</taxon>
        <taxon>Eubacteriales</taxon>
        <taxon>Eubacteriaceae</taxon>
        <taxon>Anaerofustis</taxon>
    </lineage>
</organism>
<evidence type="ECO:0000313" key="2">
    <source>
        <dbReference type="Proteomes" id="UP000261212"/>
    </source>
</evidence>
<sequence length="143" mass="16239">MHNFVDYFEEDEVCDLTSVSFVSPEFRENLDFGVADEIEILEANNKELIIDFTRTLVYENDDDVEPFLQVSATANFSVKDDFNDTIVLMSKTSDLENKILENEEFFLSSTISGVSLLISQVLSSFGRVPVITPPVFMSEDDEE</sequence>
<dbReference type="AlphaFoldDB" id="A0A3E3DWT8"/>
<comment type="caution">
    <text evidence="1">The sequence shown here is derived from an EMBL/GenBank/DDBJ whole genome shotgun (WGS) entry which is preliminary data.</text>
</comment>
<reference evidence="1 2" key="1">
    <citation type="submission" date="2018-08" db="EMBL/GenBank/DDBJ databases">
        <title>A genome reference for cultivated species of the human gut microbiota.</title>
        <authorList>
            <person name="Zou Y."/>
            <person name="Xue W."/>
            <person name="Luo G."/>
        </authorList>
    </citation>
    <scope>NUCLEOTIDE SEQUENCE [LARGE SCALE GENOMIC DNA]</scope>
    <source>
        <strain evidence="1 2">AM25-6</strain>
    </source>
</reference>